<dbReference type="PANTHER" id="PTHR22911:SF76">
    <property type="entry name" value="EAMA DOMAIN-CONTAINING PROTEIN"/>
    <property type="match status" value="1"/>
</dbReference>
<dbReference type="RefSeq" id="WP_121621422.1">
    <property type="nucleotide sequence ID" value="NZ_JACIIW010000004.1"/>
</dbReference>
<dbReference type="Proteomes" id="UP000269692">
    <property type="component" value="Unassembled WGS sequence"/>
</dbReference>
<dbReference type="GO" id="GO:0016020">
    <property type="term" value="C:membrane"/>
    <property type="evidence" value="ECO:0007669"/>
    <property type="project" value="InterPro"/>
</dbReference>
<feature type="transmembrane region" description="Helical" evidence="1">
    <location>
        <begin position="269"/>
        <end position="287"/>
    </location>
</feature>
<evidence type="ECO:0000313" key="4">
    <source>
        <dbReference type="Proteomes" id="UP000269692"/>
    </source>
</evidence>
<dbReference type="AlphaFoldDB" id="A0A3L7AMQ4"/>
<reference evidence="3 4" key="1">
    <citation type="submission" date="2018-10" db="EMBL/GenBank/DDBJ databases">
        <title>Xanthobacter tagetidis genome sequencing and assembly.</title>
        <authorList>
            <person name="Maclea K.S."/>
            <person name="Goen A.E."/>
            <person name="Fatima S.A."/>
        </authorList>
    </citation>
    <scope>NUCLEOTIDE SEQUENCE [LARGE SCALE GENOMIC DNA]</scope>
    <source>
        <strain evidence="3 4">ATCC 700314</strain>
    </source>
</reference>
<accession>A0A3L7AMQ4</accession>
<sequence>MSSAPLSPASATRIGLAAIALWATLALLTAATGRVPPFLLTALTFALGGIVGLGAALAGPGLGVLAQRPLAYLHGVGGLFGYHFLYFAALKWAPPAEAGLINYLWPLLIVLLSALLPGGGLKRVHVVGALMGFAGTVVLLLGKGGFGGIEARYAPGYLAALACAFIWSSYSVLSRRFADVPTQAVAGFCLVTALLAAACHLAWEETVWPSGLLEWSAVALLGIGPVGIAFYAWDIGMKKGDVRLLGVASYAAPVLSTLLLVLAGFAAPTWSLAAACLLIVGGAFVATRR</sequence>
<dbReference type="PANTHER" id="PTHR22911">
    <property type="entry name" value="ACYL-MALONYL CONDENSING ENZYME-RELATED"/>
    <property type="match status" value="1"/>
</dbReference>
<feature type="transmembrane region" description="Helical" evidence="1">
    <location>
        <begin position="185"/>
        <end position="203"/>
    </location>
</feature>
<evidence type="ECO:0000259" key="2">
    <source>
        <dbReference type="Pfam" id="PF00892"/>
    </source>
</evidence>
<dbReference type="SUPFAM" id="SSF103481">
    <property type="entry name" value="Multidrug resistance efflux transporter EmrE"/>
    <property type="match status" value="2"/>
</dbReference>
<evidence type="ECO:0000256" key="1">
    <source>
        <dbReference type="SAM" id="Phobius"/>
    </source>
</evidence>
<feature type="transmembrane region" description="Helical" evidence="1">
    <location>
        <begin position="154"/>
        <end position="173"/>
    </location>
</feature>
<name>A0A3L7AMQ4_9HYPH</name>
<protein>
    <submittedName>
        <fullName evidence="3">DMT family transporter</fullName>
    </submittedName>
</protein>
<feature type="transmembrane region" description="Helical" evidence="1">
    <location>
        <begin position="100"/>
        <end position="117"/>
    </location>
</feature>
<proteinExistence type="predicted"/>
<dbReference type="OrthoDB" id="9795732at2"/>
<keyword evidence="1" id="KW-1133">Transmembrane helix</keyword>
<feature type="transmembrane region" description="Helical" evidence="1">
    <location>
        <begin position="215"/>
        <end position="233"/>
    </location>
</feature>
<dbReference type="EMBL" id="RCTF01000001">
    <property type="protein sequence ID" value="RLP81607.1"/>
    <property type="molecule type" value="Genomic_DNA"/>
</dbReference>
<dbReference type="InterPro" id="IPR037185">
    <property type="entry name" value="EmrE-like"/>
</dbReference>
<feature type="transmembrane region" description="Helical" evidence="1">
    <location>
        <begin position="70"/>
        <end position="88"/>
    </location>
</feature>
<feature type="transmembrane region" description="Helical" evidence="1">
    <location>
        <begin position="124"/>
        <end position="142"/>
    </location>
</feature>
<dbReference type="InterPro" id="IPR000620">
    <property type="entry name" value="EamA_dom"/>
</dbReference>
<keyword evidence="1" id="KW-0472">Membrane</keyword>
<dbReference type="Pfam" id="PF00892">
    <property type="entry name" value="EamA"/>
    <property type="match status" value="2"/>
</dbReference>
<keyword evidence="4" id="KW-1185">Reference proteome</keyword>
<feature type="transmembrane region" description="Helical" evidence="1">
    <location>
        <begin position="40"/>
        <end position="58"/>
    </location>
</feature>
<gene>
    <name evidence="3" type="ORF">D9R14_00970</name>
</gene>
<feature type="domain" description="EamA" evidence="2">
    <location>
        <begin position="16"/>
        <end position="140"/>
    </location>
</feature>
<comment type="caution">
    <text evidence="3">The sequence shown here is derived from an EMBL/GenBank/DDBJ whole genome shotgun (WGS) entry which is preliminary data.</text>
</comment>
<keyword evidence="1" id="KW-0812">Transmembrane</keyword>
<organism evidence="3 4">
    <name type="scientific">Xanthobacter tagetidis</name>
    <dbReference type="NCBI Taxonomy" id="60216"/>
    <lineage>
        <taxon>Bacteria</taxon>
        <taxon>Pseudomonadati</taxon>
        <taxon>Pseudomonadota</taxon>
        <taxon>Alphaproteobacteria</taxon>
        <taxon>Hyphomicrobiales</taxon>
        <taxon>Xanthobacteraceae</taxon>
        <taxon>Xanthobacter</taxon>
    </lineage>
</organism>
<feature type="transmembrane region" description="Helical" evidence="1">
    <location>
        <begin position="245"/>
        <end position="263"/>
    </location>
</feature>
<evidence type="ECO:0000313" key="3">
    <source>
        <dbReference type="EMBL" id="RLP81607.1"/>
    </source>
</evidence>
<feature type="domain" description="EamA" evidence="2">
    <location>
        <begin position="155"/>
        <end position="286"/>
    </location>
</feature>